<evidence type="ECO:0000259" key="2">
    <source>
        <dbReference type="SMART" id="SM01272"/>
    </source>
</evidence>
<dbReference type="SMART" id="SM01272">
    <property type="entry name" value="LsmAD"/>
    <property type="match status" value="1"/>
</dbReference>
<dbReference type="GO" id="GO:0003729">
    <property type="term" value="F:mRNA binding"/>
    <property type="evidence" value="ECO:0007669"/>
    <property type="project" value="TreeGrafter"/>
</dbReference>
<accession>A0A6B2L7T5</accession>
<feature type="region of interest" description="Disordered" evidence="1">
    <location>
        <begin position="258"/>
        <end position="330"/>
    </location>
</feature>
<dbReference type="Pfam" id="PF06741">
    <property type="entry name" value="LsmAD"/>
    <property type="match status" value="1"/>
</dbReference>
<reference evidence="3" key="1">
    <citation type="journal article" date="2020" name="J. Eukaryot. Microbiol.">
        <title>De novo Sequencing, Assembly and Annotation of the Transcriptome for the Free-Living Testate Amoeba Arcella intermedia.</title>
        <authorList>
            <person name="Ribeiro G.M."/>
            <person name="Porfirio-Sousa A.L."/>
            <person name="Maurer-Alcala X.X."/>
            <person name="Katz L.A."/>
            <person name="Lahr D.J.G."/>
        </authorList>
    </citation>
    <scope>NUCLEOTIDE SEQUENCE</scope>
</reference>
<dbReference type="GO" id="GO:0010494">
    <property type="term" value="C:cytoplasmic stress granule"/>
    <property type="evidence" value="ECO:0007669"/>
    <property type="project" value="TreeGrafter"/>
</dbReference>
<protein>
    <recommendedName>
        <fullName evidence="2">LsmAD domain-containing protein</fullName>
    </recommendedName>
</protein>
<dbReference type="AlphaFoldDB" id="A0A6B2L7T5"/>
<dbReference type="InterPro" id="IPR009604">
    <property type="entry name" value="LsmAD_domain"/>
</dbReference>
<evidence type="ECO:0000256" key="1">
    <source>
        <dbReference type="SAM" id="MobiDB-lite"/>
    </source>
</evidence>
<feature type="region of interest" description="Disordered" evidence="1">
    <location>
        <begin position="150"/>
        <end position="226"/>
    </location>
</feature>
<name>A0A6B2L7T5_9EUKA</name>
<evidence type="ECO:0000313" key="3">
    <source>
        <dbReference type="EMBL" id="NDV33005.1"/>
    </source>
</evidence>
<feature type="domain" description="LsmAD" evidence="2">
    <location>
        <begin position="100"/>
        <end position="173"/>
    </location>
</feature>
<dbReference type="PANTHER" id="PTHR12854">
    <property type="entry name" value="ATAXIN 2-RELATED"/>
    <property type="match status" value="1"/>
</dbReference>
<organism evidence="3">
    <name type="scientific">Arcella intermedia</name>
    <dbReference type="NCBI Taxonomy" id="1963864"/>
    <lineage>
        <taxon>Eukaryota</taxon>
        <taxon>Amoebozoa</taxon>
        <taxon>Tubulinea</taxon>
        <taxon>Elardia</taxon>
        <taxon>Arcellinida</taxon>
        <taxon>Sphaerothecina</taxon>
        <taxon>Arcellidae</taxon>
        <taxon>Arcella</taxon>
    </lineage>
</organism>
<feature type="compositionally biased region" description="Pro residues" evidence="1">
    <location>
        <begin position="193"/>
        <end position="204"/>
    </location>
</feature>
<dbReference type="InterPro" id="IPR045117">
    <property type="entry name" value="ATXN2-like"/>
</dbReference>
<dbReference type="PANTHER" id="PTHR12854:SF7">
    <property type="entry name" value="ATAXIN-2 HOMOLOG"/>
    <property type="match status" value="1"/>
</dbReference>
<proteinExistence type="predicted"/>
<dbReference type="EMBL" id="GIBP01004036">
    <property type="protein sequence ID" value="NDV33005.1"/>
    <property type="molecule type" value="Transcribed_RNA"/>
</dbReference>
<feature type="compositionally biased region" description="Pro residues" evidence="1">
    <location>
        <begin position="260"/>
        <end position="279"/>
    </location>
</feature>
<sequence length="358" mass="39864">MEVVMAMVKQKGNILEVPVKQKRFGAQQIKEISVHNVGLSQRKESRSLFKTDQEIASGAPEEPGERLLERWTDDDEDKIGDLGQSSDHHWDQFEANEKLFGLKSTFQEDYEKCYTTELDKTSSFYLDRVDKAKKIASDIKKMPTRNVHRLEERDVVPQAEPSEEDRYSAVLREAPAGKAKEAEAPAKAASPPAEAPSPAAPPAAPSAAEAPPAQADTNMNPNASEFKPGSFLIAALSSQLQQPTAPNPVLQHYSAISEPPAQPWAAPPGHPRLSPPSHKPSPQIRHSHHTGSVLYTYNQPPQHPPHHPHHPPQYPPYGGTKYYNPGPYGLPTEEYYGSRVGGVVYYPVEYEYEEEYEY</sequence>
<dbReference type="GO" id="GO:0034063">
    <property type="term" value="P:stress granule assembly"/>
    <property type="evidence" value="ECO:0007669"/>
    <property type="project" value="TreeGrafter"/>
</dbReference>